<gene>
    <name evidence="6" type="ORF">HMPREF1056_02267</name>
</gene>
<dbReference type="GeneID" id="60370017"/>
<dbReference type="PANTHER" id="PTHR23531">
    <property type="entry name" value="QUINOLENE RESISTANCE PROTEIN NORA"/>
    <property type="match status" value="1"/>
</dbReference>
<feature type="transmembrane region" description="Helical" evidence="4">
    <location>
        <begin position="9"/>
        <end position="28"/>
    </location>
</feature>
<dbReference type="InterPro" id="IPR020846">
    <property type="entry name" value="MFS_dom"/>
</dbReference>
<dbReference type="EMBL" id="AGXN01000012">
    <property type="protein sequence ID" value="EIY96379.1"/>
    <property type="molecule type" value="Genomic_DNA"/>
</dbReference>
<dbReference type="Gene3D" id="1.20.1250.20">
    <property type="entry name" value="MFS general substrate transporter like domains"/>
    <property type="match status" value="1"/>
</dbReference>
<dbReference type="InterPro" id="IPR011701">
    <property type="entry name" value="MFS"/>
</dbReference>
<dbReference type="InterPro" id="IPR036259">
    <property type="entry name" value="MFS_trans_sf"/>
</dbReference>
<feature type="transmembrane region" description="Helical" evidence="4">
    <location>
        <begin position="48"/>
        <end position="68"/>
    </location>
</feature>
<feature type="transmembrane region" description="Helical" evidence="4">
    <location>
        <begin position="135"/>
        <end position="158"/>
    </location>
</feature>
<evidence type="ECO:0000256" key="3">
    <source>
        <dbReference type="ARBA" id="ARBA00023136"/>
    </source>
</evidence>
<dbReference type="RefSeq" id="WP_005794210.1">
    <property type="nucleotide sequence ID" value="NZ_JH724215.1"/>
</dbReference>
<evidence type="ECO:0000259" key="5">
    <source>
        <dbReference type="PROSITE" id="PS50850"/>
    </source>
</evidence>
<evidence type="ECO:0000313" key="6">
    <source>
        <dbReference type="EMBL" id="EIY96379.1"/>
    </source>
</evidence>
<dbReference type="PROSITE" id="PS50850">
    <property type="entry name" value="MFS"/>
    <property type="match status" value="1"/>
</dbReference>
<feature type="transmembrane region" description="Helical" evidence="4">
    <location>
        <begin position="164"/>
        <end position="185"/>
    </location>
</feature>
<feature type="transmembrane region" description="Helical" evidence="4">
    <location>
        <begin position="293"/>
        <end position="313"/>
    </location>
</feature>
<feature type="transmembrane region" description="Helical" evidence="4">
    <location>
        <begin position="269"/>
        <end position="287"/>
    </location>
</feature>
<sequence>MATKLWTLHFMRICLANLLLFMSLYLLYPVLPVMMASRLGVPVSQTGVIFILFTLAMFFIGPFHAYLVDVYKRKYICMLSFGVMVAATAGYTLVQNATHLLMLCIVQGLSFGMAATAGITLAIDITNSTFRSAGNVVFSWAARLGMIIGAALGVYLFRTHGFETLLYVAVALGALGILFVSRVYVPFRAPIGMKVCSMDRFLLLRGLIPAFNLILIAFIPGLMLPVLAGAPSDVPVGGETVPFFALVGCGFLLSVLIVKLFFRYDNKMWLQIVVGLVTVIGSMAMLFSPETSWNAPAAVLMGLGLGLVTPEFLMMFVKLSQHCQRGTANTTHLLAWELGVGLGIASACHLHLTANEQAVYRVGLLSAIVSLAFFVLLTYPYFKRKKVR</sequence>
<dbReference type="Proteomes" id="UP000003879">
    <property type="component" value="Unassembled WGS sequence"/>
</dbReference>
<proteinExistence type="predicted"/>
<keyword evidence="1 4" id="KW-0812">Transmembrane</keyword>
<evidence type="ECO:0000256" key="1">
    <source>
        <dbReference type="ARBA" id="ARBA00022692"/>
    </source>
</evidence>
<organism evidence="6 7">
    <name type="scientific">Bacteroides fragilis CL07T12C05</name>
    <dbReference type="NCBI Taxonomy" id="997883"/>
    <lineage>
        <taxon>Bacteria</taxon>
        <taxon>Pseudomonadati</taxon>
        <taxon>Bacteroidota</taxon>
        <taxon>Bacteroidia</taxon>
        <taxon>Bacteroidales</taxon>
        <taxon>Bacteroidaceae</taxon>
        <taxon>Bacteroides</taxon>
    </lineage>
</organism>
<feature type="transmembrane region" description="Helical" evidence="4">
    <location>
        <begin position="206"/>
        <end position="228"/>
    </location>
</feature>
<dbReference type="PATRIC" id="fig|997883.3.peg.2373"/>
<dbReference type="GO" id="GO:0022857">
    <property type="term" value="F:transmembrane transporter activity"/>
    <property type="evidence" value="ECO:0007669"/>
    <property type="project" value="InterPro"/>
</dbReference>
<reference evidence="6 7" key="1">
    <citation type="submission" date="2012-02" db="EMBL/GenBank/DDBJ databases">
        <title>The Genome Sequence of Bacteroides fragilis CL07T12C05.</title>
        <authorList>
            <consortium name="The Broad Institute Genome Sequencing Platform"/>
            <person name="Earl A."/>
            <person name="Ward D."/>
            <person name="Feldgarden M."/>
            <person name="Gevers D."/>
            <person name="Zitomersky N.L."/>
            <person name="Coyne M.J."/>
            <person name="Comstock L.E."/>
            <person name="Young S.K."/>
            <person name="Zeng Q."/>
            <person name="Gargeya S."/>
            <person name="Fitzgerald M."/>
            <person name="Haas B."/>
            <person name="Abouelleil A."/>
            <person name="Alvarado L."/>
            <person name="Arachchi H.M."/>
            <person name="Berlin A."/>
            <person name="Chapman S.B."/>
            <person name="Gearin G."/>
            <person name="Goldberg J."/>
            <person name="Griggs A."/>
            <person name="Gujja S."/>
            <person name="Hansen M."/>
            <person name="Heiman D."/>
            <person name="Howarth C."/>
            <person name="Larimer J."/>
            <person name="Lui A."/>
            <person name="MacDonald P.J.P."/>
            <person name="McCowen C."/>
            <person name="Montmayeur A."/>
            <person name="Murphy C."/>
            <person name="Neiman D."/>
            <person name="Pearson M."/>
            <person name="Priest M."/>
            <person name="Roberts A."/>
            <person name="Saif S."/>
            <person name="Shea T."/>
            <person name="Sisk P."/>
            <person name="Stolte C."/>
            <person name="Sykes S."/>
            <person name="Wortman J."/>
            <person name="Nusbaum C."/>
            <person name="Birren B."/>
        </authorList>
    </citation>
    <scope>NUCLEOTIDE SEQUENCE [LARGE SCALE GENOMIC DNA]</scope>
    <source>
        <strain evidence="6 7">CL07T12C05</strain>
    </source>
</reference>
<dbReference type="GO" id="GO:0016020">
    <property type="term" value="C:membrane"/>
    <property type="evidence" value="ECO:0007669"/>
    <property type="project" value="InterPro"/>
</dbReference>
<dbReference type="InterPro" id="IPR052714">
    <property type="entry name" value="MFS_Exporter"/>
</dbReference>
<feature type="transmembrane region" description="Helical" evidence="4">
    <location>
        <begin position="333"/>
        <end position="352"/>
    </location>
</feature>
<accession>A0A0E2APW0</accession>
<comment type="caution">
    <text evidence="6">The sequence shown here is derived from an EMBL/GenBank/DDBJ whole genome shotgun (WGS) entry which is preliminary data.</text>
</comment>
<evidence type="ECO:0000256" key="2">
    <source>
        <dbReference type="ARBA" id="ARBA00022989"/>
    </source>
</evidence>
<keyword evidence="3 4" id="KW-0472">Membrane</keyword>
<keyword evidence="2 4" id="KW-1133">Transmembrane helix</keyword>
<feature type="transmembrane region" description="Helical" evidence="4">
    <location>
        <begin position="240"/>
        <end position="262"/>
    </location>
</feature>
<dbReference type="HOGENOM" id="CLU_001265_10_13_10"/>
<dbReference type="Pfam" id="PF07690">
    <property type="entry name" value="MFS_1"/>
    <property type="match status" value="1"/>
</dbReference>
<dbReference type="AlphaFoldDB" id="A0A0E2APW0"/>
<dbReference type="PRINTS" id="PR01988">
    <property type="entry name" value="EXPORTERBACE"/>
</dbReference>
<dbReference type="SUPFAM" id="SSF103473">
    <property type="entry name" value="MFS general substrate transporter"/>
    <property type="match status" value="1"/>
</dbReference>
<dbReference type="InterPro" id="IPR022324">
    <property type="entry name" value="Bacilysin_exporter_BacE_put"/>
</dbReference>
<feature type="transmembrane region" description="Helical" evidence="4">
    <location>
        <begin position="75"/>
        <end position="94"/>
    </location>
</feature>
<evidence type="ECO:0000313" key="7">
    <source>
        <dbReference type="Proteomes" id="UP000003879"/>
    </source>
</evidence>
<protein>
    <recommendedName>
        <fullName evidence="5">Major facilitator superfamily (MFS) profile domain-containing protein</fullName>
    </recommendedName>
</protein>
<feature type="domain" description="Major facilitator superfamily (MFS) profile" evidence="5">
    <location>
        <begin position="9"/>
        <end position="388"/>
    </location>
</feature>
<dbReference type="PANTHER" id="PTHR23531:SF1">
    <property type="entry name" value="QUINOLENE RESISTANCE PROTEIN NORA"/>
    <property type="match status" value="1"/>
</dbReference>
<name>A0A0E2APW0_BACFG</name>
<evidence type="ECO:0000256" key="4">
    <source>
        <dbReference type="SAM" id="Phobius"/>
    </source>
</evidence>
<feature type="transmembrane region" description="Helical" evidence="4">
    <location>
        <begin position="358"/>
        <end position="382"/>
    </location>
</feature>
<feature type="transmembrane region" description="Helical" evidence="4">
    <location>
        <begin position="100"/>
        <end position="123"/>
    </location>
</feature>